<evidence type="ECO:0000313" key="4">
    <source>
        <dbReference type="Proteomes" id="UP001501727"/>
    </source>
</evidence>
<comment type="caution">
    <text evidence="3">The sequence shown here is derived from an EMBL/GenBank/DDBJ whole genome shotgun (WGS) entry which is preliminary data.</text>
</comment>
<accession>A0ABP7M4D7</accession>
<feature type="compositionally biased region" description="Polar residues" evidence="1">
    <location>
        <begin position="88"/>
        <end position="100"/>
    </location>
</feature>
<name>A0ABP7M4D7_9GAMM</name>
<protein>
    <recommendedName>
        <fullName evidence="5">Lipoprotein</fullName>
    </recommendedName>
</protein>
<proteinExistence type="predicted"/>
<organism evidence="3 4">
    <name type="scientific">Luteimonas lutimaris</name>
    <dbReference type="NCBI Taxonomy" id="698645"/>
    <lineage>
        <taxon>Bacteria</taxon>
        <taxon>Pseudomonadati</taxon>
        <taxon>Pseudomonadota</taxon>
        <taxon>Gammaproteobacteria</taxon>
        <taxon>Lysobacterales</taxon>
        <taxon>Lysobacteraceae</taxon>
        <taxon>Luteimonas</taxon>
    </lineage>
</organism>
<gene>
    <name evidence="3" type="ORF">GCM10022229_04860</name>
</gene>
<dbReference type="RefSeq" id="WP_344758343.1">
    <property type="nucleotide sequence ID" value="NZ_BAAAZU010000003.1"/>
</dbReference>
<evidence type="ECO:0000256" key="2">
    <source>
        <dbReference type="SAM" id="SignalP"/>
    </source>
</evidence>
<evidence type="ECO:0000313" key="3">
    <source>
        <dbReference type="EMBL" id="GAA3914822.1"/>
    </source>
</evidence>
<reference evidence="4" key="1">
    <citation type="journal article" date="2019" name="Int. J. Syst. Evol. Microbiol.">
        <title>The Global Catalogue of Microorganisms (GCM) 10K type strain sequencing project: providing services to taxonomists for standard genome sequencing and annotation.</title>
        <authorList>
            <consortium name="The Broad Institute Genomics Platform"/>
            <consortium name="The Broad Institute Genome Sequencing Center for Infectious Disease"/>
            <person name="Wu L."/>
            <person name="Ma J."/>
        </authorList>
    </citation>
    <scope>NUCLEOTIDE SEQUENCE [LARGE SCALE GENOMIC DNA]</scope>
    <source>
        <strain evidence="4">JCM 16916</strain>
    </source>
</reference>
<feature type="chain" id="PRO_5045078700" description="Lipoprotein" evidence="2">
    <location>
        <begin position="21"/>
        <end position="118"/>
    </location>
</feature>
<keyword evidence="2" id="KW-0732">Signal</keyword>
<evidence type="ECO:0000256" key="1">
    <source>
        <dbReference type="SAM" id="MobiDB-lite"/>
    </source>
</evidence>
<dbReference type="EMBL" id="BAAAZU010000003">
    <property type="protein sequence ID" value="GAA3914822.1"/>
    <property type="molecule type" value="Genomic_DNA"/>
</dbReference>
<keyword evidence="4" id="KW-1185">Reference proteome</keyword>
<dbReference type="Proteomes" id="UP001501727">
    <property type="component" value="Unassembled WGS sequence"/>
</dbReference>
<evidence type="ECO:0008006" key="5">
    <source>
        <dbReference type="Google" id="ProtNLM"/>
    </source>
</evidence>
<feature type="region of interest" description="Disordered" evidence="1">
    <location>
        <begin position="88"/>
        <end position="118"/>
    </location>
</feature>
<feature type="signal peptide" evidence="2">
    <location>
        <begin position="1"/>
        <end position="20"/>
    </location>
</feature>
<sequence length="118" mass="12122">MPLHTVARAAALSFFGLALTACTIDTDLDAARVDCGTPGPHGVDCEVKRTGGDGAFEACWNLVITCQNGGEMIGAACHDMAAGESQGTQNMPVTGFSGQESCDMPASGKVEQLKITSK</sequence>